<gene>
    <name evidence="2" type="ORF">NDU88_001532</name>
</gene>
<proteinExistence type="predicted"/>
<comment type="caution">
    <text evidence="2">The sequence shown here is derived from an EMBL/GenBank/DDBJ whole genome shotgun (WGS) entry which is preliminary data.</text>
</comment>
<evidence type="ECO:0000313" key="2">
    <source>
        <dbReference type="EMBL" id="KAJ1104117.1"/>
    </source>
</evidence>
<dbReference type="AlphaFoldDB" id="A0AAV7MP00"/>
<sequence length="95" mass="10353">MSHWGRGRATKEDGRLNPELHAVAVPRRWWGPCGGRAEAEIITSTRVGIPPPPPSSRPEPKRPAAEILSDGSASRKEMTCREGGVASLRPCDRPF</sequence>
<reference evidence="2" key="1">
    <citation type="journal article" date="2022" name="bioRxiv">
        <title>Sequencing and chromosome-scale assembly of the giantPleurodeles waltlgenome.</title>
        <authorList>
            <person name="Brown T."/>
            <person name="Elewa A."/>
            <person name="Iarovenko S."/>
            <person name="Subramanian E."/>
            <person name="Araus A.J."/>
            <person name="Petzold A."/>
            <person name="Susuki M."/>
            <person name="Suzuki K.-i.T."/>
            <person name="Hayashi T."/>
            <person name="Toyoda A."/>
            <person name="Oliveira C."/>
            <person name="Osipova E."/>
            <person name="Leigh N.D."/>
            <person name="Simon A."/>
            <person name="Yun M.H."/>
        </authorList>
    </citation>
    <scope>NUCLEOTIDE SEQUENCE</scope>
    <source>
        <strain evidence="2">20211129_DDA</strain>
        <tissue evidence="2">Liver</tissue>
    </source>
</reference>
<evidence type="ECO:0000256" key="1">
    <source>
        <dbReference type="SAM" id="MobiDB-lite"/>
    </source>
</evidence>
<evidence type="ECO:0000313" key="3">
    <source>
        <dbReference type="Proteomes" id="UP001066276"/>
    </source>
</evidence>
<keyword evidence="3" id="KW-1185">Reference proteome</keyword>
<accession>A0AAV7MP00</accession>
<feature type="region of interest" description="Disordered" evidence="1">
    <location>
        <begin position="45"/>
        <end position="81"/>
    </location>
</feature>
<protein>
    <submittedName>
        <fullName evidence="2">Uncharacterized protein</fullName>
    </submittedName>
</protein>
<dbReference type="EMBL" id="JANPWB010000013">
    <property type="protein sequence ID" value="KAJ1104117.1"/>
    <property type="molecule type" value="Genomic_DNA"/>
</dbReference>
<name>A0AAV7MP00_PLEWA</name>
<dbReference type="Proteomes" id="UP001066276">
    <property type="component" value="Chromosome 9"/>
</dbReference>
<organism evidence="2 3">
    <name type="scientific">Pleurodeles waltl</name>
    <name type="common">Iberian ribbed newt</name>
    <dbReference type="NCBI Taxonomy" id="8319"/>
    <lineage>
        <taxon>Eukaryota</taxon>
        <taxon>Metazoa</taxon>
        <taxon>Chordata</taxon>
        <taxon>Craniata</taxon>
        <taxon>Vertebrata</taxon>
        <taxon>Euteleostomi</taxon>
        <taxon>Amphibia</taxon>
        <taxon>Batrachia</taxon>
        <taxon>Caudata</taxon>
        <taxon>Salamandroidea</taxon>
        <taxon>Salamandridae</taxon>
        <taxon>Pleurodelinae</taxon>
        <taxon>Pleurodeles</taxon>
    </lineage>
</organism>